<proteinExistence type="predicted"/>
<keyword evidence="6" id="KW-1185">Reference proteome</keyword>
<dbReference type="PANTHER" id="PTHR22847">
    <property type="entry name" value="WD40 REPEAT PROTEIN"/>
    <property type="match status" value="1"/>
</dbReference>
<protein>
    <submittedName>
        <fullName evidence="5">G-protein beta WD-40 repeats containing protein</fullName>
    </submittedName>
</protein>
<evidence type="ECO:0000256" key="2">
    <source>
        <dbReference type="ARBA" id="ARBA00022737"/>
    </source>
</evidence>
<evidence type="ECO:0000256" key="1">
    <source>
        <dbReference type="ARBA" id="ARBA00022574"/>
    </source>
</evidence>
<dbReference type="PROSITE" id="PS50082">
    <property type="entry name" value="WD_REPEATS_2"/>
    <property type="match status" value="1"/>
</dbReference>
<evidence type="ECO:0000256" key="3">
    <source>
        <dbReference type="PROSITE-ProRule" id="PRU00221"/>
    </source>
</evidence>
<keyword evidence="4" id="KW-1133">Transmembrane helix</keyword>
<keyword evidence="1 3" id="KW-0853">WD repeat</keyword>
<dbReference type="Pfam" id="PF00400">
    <property type="entry name" value="WD40"/>
    <property type="match status" value="1"/>
</dbReference>
<organism evidence="5 6">
    <name type="scientific">Reticulomyxa filosa</name>
    <dbReference type="NCBI Taxonomy" id="46433"/>
    <lineage>
        <taxon>Eukaryota</taxon>
        <taxon>Sar</taxon>
        <taxon>Rhizaria</taxon>
        <taxon>Retaria</taxon>
        <taxon>Foraminifera</taxon>
        <taxon>Monothalamids</taxon>
        <taxon>Reticulomyxidae</taxon>
        <taxon>Reticulomyxa</taxon>
    </lineage>
</organism>
<dbReference type="InterPro" id="IPR001680">
    <property type="entry name" value="WD40_rpt"/>
</dbReference>
<feature type="transmembrane region" description="Helical" evidence="4">
    <location>
        <begin position="6"/>
        <end position="24"/>
    </location>
</feature>
<dbReference type="EMBL" id="ASPP01028676">
    <property type="protein sequence ID" value="ETO04983.1"/>
    <property type="molecule type" value="Genomic_DNA"/>
</dbReference>
<dbReference type="AlphaFoldDB" id="X6LSV0"/>
<feature type="transmembrane region" description="Helical" evidence="4">
    <location>
        <begin position="260"/>
        <end position="282"/>
    </location>
</feature>
<name>X6LSV0_RETFI</name>
<feature type="repeat" description="WD" evidence="3">
    <location>
        <begin position="40"/>
        <end position="69"/>
    </location>
</feature>
<dbReference type="PROSITE" id="PS00678">
    <property type="entry name" value="WD_REPEATS_1"/>
    <property type="match status" value="1"/>
</dbReference>
<gene>
    <name evidence="5" type="ORF">RFI_32412</name>
</gene>
<dbReference type="InterPro" id="IPR019775">
    <property type="entry name" value="WD40_repeat_CS"/>
</dbReference>
<comment type="caution">
    <text evidence="5">The sequence shown here is derived from an EMBL/GenBank/DDBJ whole genome shotgun (WGS) entry which is preliminary data.</text>
</comment>
<dbReference type="SUPFAM" id="SSF50978">
    <property type="entry name" value="WD40 repeat-like"/>
    <property type="match status" value="1"/>
</dbReference>
<dbReference type="SMART" id="SM00320">
    <property type="entry name" value="WD40"/>
    <property type="match status" value="3"/>
</dbReference>
<accession>X6LSV0</accession>
<sequence length="298" mass="34936">MANNYLLLLFIITQVINFFILDTFRSLSKLLKIFTGHTDFFNNGAFIYSGSHDETIRVWNVETNKQIKLFNGHSHWPYHYHNHHQNIICSSSSDTTILFWDIKGNQQFQIFNRHTYAIFGIEFSPFNDYVWCVDFIQLQGDNNKDNNSIDVVGGNGYSIFSGSCDKIILFNEHTKCANTVEYSPFVKGLYLTKENDQGYYGIFCLKFLQLKKKSKSDYSNCDIIMCYGLYNSPIRIWGNIKMFVFHILKLIDRFSSRNSVLMFIFFVLLFCYSCSLCGIVDMHKYNQQTERRGIIQEE</sequence>
<dbReference type="PANTHER" id="PTHR22847:SF637">
    <property type="entry name" value="WD REPEAT DOMAIN 5B"/>
    <property type="match status" value="1"/>
</dbReference>
<evidence type="ECO:0000313" key="6">
    <source>
        <dbReference type="Proteomes" id="UP000023152"/>
    </source>
</evidence>
<reference evidence="5 6" key="1">
    <citation type="journal article" date="2013" name="Curr. Biol.">
        <title>The Genome of the Foraminiferan Reticulomyxa filosa.</title>
        <authorList>
            <person name="Glockner G."/>
            <person name="Hulsmann N."/>
            <person name="Schleicher M."/>
            <person name="Noegel A.A."/>
            <person name="Eichinger L."/>
            <person name="Gallinger C."/>
            <person name="Pawlowski J."/>
            <person name="Sierra R."/>
            <person name="Euteneuer U."/>
            <person name="Pillet L."/>
            <person name="Moustafa A."/>
            <person name="Platzer M."/>
            <person name="Groth M."/>
            <person name="Szafranski K."/>
            <person name="Schliwa M."/>
        </authorList>
    </citation>
    <scope>NUCLEOTIDE SEQUENCE [LARGE SCALE GENOMIC DNA]</scope>
</reference>
<dbReference type="InterPro" id="IPR015943">
    <property type="entry name" value="WD40/YVTN_repeat-like_dom_sf"/>
</dbReference>
<dbReference type="Gene3D" id="2.130.10.10">
    <property type="entry name" value="YVTN repeat-like/Quinoprotein amine dehydrogenase"/>
    <property type="match status" value="1"/>
</dbReference>
<dbReference type="Proteomes" id="UP000023152">
    <property type="component" value="Unassembled WGS sequence"/>
</dbReference>
<keyword evidence="4" id="KW-0472">Membrane</keyword>
<dbReference type="InterPro" id="IPR036322">
    <property type="entry name" value="WD40_repeat_dom_sf"/>
</dbReference>
<keyword evidence="2" id="KW-0677">Repeat</keyword>
<keyword evidence="4" id="KW-0812">Transmembrane</keyword>
<dbReference type="GO" id="GO:1990234">
    <property type="term" value="C:transferase complex"/>
    <property type="evidence" value="ECO:0007669"/>
    <property type="project" value="UniProtKB-ARBA"/>
</dbReference>
<evidence type="ECO:0000313" key="5">
    <source>
        <dbReference type="EMBL" id="ETO04983.1"/>
    </source>
</evidence>
<evidence type="ECO:0000256" key="4">
    <source>
        <dbReference type="SAM" id="Phobius"/>
    </source>
</evidence>